<keyword evidence="6" id="KW-0819">tRNA processing</keyword>
<dbReference type="CDD" id="cd02801">
    <property type="entry name" value="DUS_like_FMN"/>
    <property type="match status" value="1"/>
</dbReference>
<evidence type="ECO:0000256" key="4">
    <source>
        <dbReference type="ARBA" id="ARBA00022630"/>
    </source>
</evidence>
<reference evidence="13" key="1">
    <citation type="journal article" date="2014" name="Front. Microbiol.">
        <title>High frequency of phylogenetically diverse reductive dehalogenase-homologous genes in deep subseafloor sedimentary metagenomes.</title>
        <authorList>
            <person name="Kawai M."/>
            <person name="Futagami T."/>
            <person name="Toyoda A."/>
            <person name="Takaki Y."/>
            <person name="Nishi S."/>
            <person name="Hori S."/>
            <person name="Arai W."/>
            <person name="Tsubouchi T."/>
            <person name="Morono Y."/>
            <person name="Uchiyama I."/>
            <person name="Ito T."/>
            <person name="Fujiyama A."/>
            <person name="Inagaki F."/>
            <person name="Takami H."/>
        </authorList>
    </citation>
    <scope>NUCLEOTIDE SEQUENCE</scope>
    <source>
        <strain evidence="13">Expedition CK06-06</strain>
    </source>
</reference>
<dbReference type="Pfam" id="PF01207">
    <property type="entry name" value="Dus"/>
    <property type="match status" value="1"/>
</dbReference>
<evidence type="ECO:0000256" key="6">
    <source>
        <dbReference type="ARBA" id="ARBA00022694"/>
    </source>
</evidence>
<dbReference type="NCBIfam" id="TIGR00737">
    <property type="entry name" value="nifR3_yhdG"/>
    <property type="match status" value="1"/>
</dbReference>
<dbReference type="Gene3D" id="1.10.1200.80">
    <property type="entry name" value="Putative flavin oxidoreducatase, domain 2"/>
    <property type="match status" value="1"/>
</dbReference>
<dbReference type="GO" id="GO:0050660">
    <property type="term" value="F:flavin adenine dinucleotide binding"/>
    <property type="evidence" value="ECO:0007669"/>
    <property type="project" value="InterPro"/>
</dbReference>
<dbReference type="InterPro" id="IPR035587">
    <property type="entry name" value="DUS-like_FMN-bd"/>
</dbReference>
<dbReference type="PANTHER" id="PTHR45846">
    <property type="entry name" value="TRNA-DIHYDROURIDINE(47) SYNTHASE [NAD(P)(+)]-LIKE"/>
    <property type="match status" value="1"/>
</dbReference>
<accession>X0W7D4</accession>
<dbReference type="GO" id="GO:0017150">
    <property type="term" value="F:tRNA dihydrouridine synthase activity"/>
    <property type="evidence" value="ECO:0007669"/>
    <property type="project" value="InterPro"/>
</dbReference>
<evidence type="ECO:0000313" key="13">
    <source>
        <dbReference type="EMBL" id="GAG08571.1"/>
    </source>
</evidence>
<dbReference type="PANTHER" id="PTHR45846:SF1">
    <property type="entry name" value="TRNA-DIHYDROURIDINE(47) SYNTHASE [NAD(P)(+)]-LIKE"/>
    <property type="match status" value="1"/>
</dbReference>
<dbReference type="InterPro" id="IPR024036">
    <property type="entry name" value="tRNA-dHydroUridine_Synthase_C"/>
</dbReference>
<feature type="non-terminal residue" evidence="13">
    <location>
        <position position="273"/>
    </location>
</feature>
<evidence type="ECO:0000256" key="9">
    <source>
        <dbReference type="ARBA" id="ARBA00023002"/>
    </source>
</evidence>
<organism evidence="13">
    <name type="scientific">marine sediment metagenome</name>
    <dbReference type="NCBI Taxonomy" id="412755"/>
    <lineage>
        <taxon>unclassified sequences</taxon>
        <taxon>metagenomes</taxon>
        <taxon>ecological metagenomes</taxon>
    </lineage>
</organism>
<evidence type="ECO:0000259" key="12">
    <source>
        <dbReference type="Pfam" id="PF01207"/>
    </source>
</evidence>
<comment type="catalytic activity">
    <reaction evidence="10">
        <text>a 5,6-dihydrouridine in tRNA + NADP(+) = a uridine in tRNA + NADPH + H(+)</text>
        <dbReference type="Rhea" id="RHEA:23624"/>
        <dbReference type="Rhea" id="RHEA-COMP:13339"/>
        <dbReference type="Rhea" id="RHEA-COMP:13887"/>
        <dbReference type="ChEBI" id="CHEBI:15378"/>
        <dbReference type="ChEBI" id="CHEBI:57783"/>
        <dbReference type="ChEBI" id="CHEBI:58349"/>
        <dbReference type="ChEBI" id="CHEBI:65315"/>
        <dbReference type="ChEBI" id="CHEBI:74443"/>
    </reaction>
</comment>
<evidence type="ECO:0000256" key="11">
    <source>
        <dbReference type="ARBA" id="ARBA00048802"/>
    </source>
</evidence>
<comment type="catalytic activity">
    <reaction evidence="11">
        <text>a 5,6-dihydrouridine in tRNA + NAD(+) = a uridine in tRNA + NADH + H(+)</text>
        <dbReference type="Rhea" id="RHEA:54452"/>
        <dbReference type="Rhea" id="RHEA-COMP:13339"/>
        <dbReference type="Rhea" id="RHEA-COMP:13887"/>
        <dbReference type="ChEBI" id="CHEBI:15378"/>
        <dbReference type="ChEBI" id="CHEBI:57540"/>
        <dbReference type="ChEBI" id="CHEBI:57945"/>
        <dbReference type="ChEBI" id="CHEBI:65315"/>
        <dbReference type="ChEBI" id="CHEBI:74443"/>
    </reaction>
</comment>
<evidence type="ECO:0000256" key="5">
    <source>
        <dbReference type="ARBA" id="ARBA00022643"/>
    </source>
</evidence>
<sequence>KTNLPFRLIVKKMGVGLVITEMISAVGLSRGQAKTHTYLESNPDERPVAAQLFGSEPDTMALSAQIAGEKGMDIVDINMGCPVKKVVKTGSGAVLMRDPKKVAKILSTVRQSTPLPLTVKIRAGWSPEEANALEIARIIEDSGADGISIHPRFASQGFSGKADWTLIARIKRALKIPVIGSGDIIRPSLALKMRSETNCDGVMIGRAALTNPWIFKQILEMEEEGSFNTPDLDERYCLIIEHYLLLIKYLGENRATNIMRGLLLLYTKGLPNR</sequence>
<keyword evidence="8" id="KW-0694">RNA-binding</keyword>
<dbReference type="SUPFAM" id="SSF51395">
    <property type="entry name" value="FMN-linked oxidoreductases"/>
    <property type="match status" value="1"/>
</dbReference>
<feature type="non-terminal residue" evidence="13">
    <location>
        <position position="1"/>
    </location>
</feature>
<dbReference type="PIRSF" id="PIRSF006621">
    <property type="entry name" value="Dus"/>
    <property type="match status" value="1"/>
</dbReference>
<keyword evidence="9" id="KW-0560">Oxidoreductase</keyword>
<evidence type="ECO:0000256" key="3">
    <source>
        <dbReference type="ARBA" id="ARBA00022555"/>
    </source>
</evidence>
<comment type="function">
    <text evidence="2">Catalyzes the synthesis of 5,6-dihydrouridine (D), a modified base found in the D-loop of most tRNAs, via the reduction of the C5-C6 double bond in target uridines.</text>
</comment>
<evidence type="ECO:0000256" key="10">
    <source>
        <dbReference type="ARBA" id="ARBA00048205"/>
    </source>
</evidence>
<keyword evidence="7" id="KW-0521">NADP</keyword>
<name>X0W7D4_9ZZZZ</name>
<dbReference type="PROSITE" id="PS01136">
    <property type="entry name" value="UPF0034"/>
    <property type="match status" value="1"/>
</dbReference>
<keyword evidence="3" id="KW-0820">tRNA-binding</keyword>
<evidence type="ECO:0000256" key="8">
    <source>
        <dbReference type="ARBA" id="ARBA00022884"/>
    </source>
</evidence>
<dbReference type="AlphaFoldDB" id="X0W7D4"/>
<feature type="domain" description="DUS-like FMN-binding" evidence="12">
    <location>
        <begin position="2"/>
        <end position="271"/>
    </location>
</feature>
<protein>
    <recommendedName>
        <fullName evidence="12">DUS-like FMN-binding domain-containing protein</fullName>
    </recommendedName>
</protein>
<keyword evidence="5" id="KW-0288">FMN</keyword>
<comment type="caution">
    <text evidence="13">The sequence shown here is derived from an EMBL/GenBank/DDBJ whole genome shotgun (WGS) entry which is preliminary data.</text>
</comment>
<dbReference type="GO" id="GO:0000049">
    <property type="term" value="F:tRNA binding"/>
    <property type="evidence" value="ECO:0007669"/>
    <property type="project" value="UniProtKB-KW"/>
</dbReference>
<dbReference type="InterPro" id="IPR001269">
    <property type="entry name" value="DUS_fam"/>
</dbReference>
<keyword evidence="4" id="KW-0285">Flavoprotein</keyword>
<comment type="cofactor">
    <cofactor evidence="1">
        <name>FMN</name>
        <dbReference type="ChEBI" id="CHEBI:58210"/>
    </cofactor>
</comment>
<dbReference type="InterPro" id="IPR013785">
    <property type="entry name" value="Aldolase_TIM"/>
</dbReference>
<dbReference type="Gene3D" id="3.20.20.70">
    <property type="entry name" value="Aldolase class I"/>
    <property type="match status" value="1"/>
</dbReference>
<evidence type="ECO:0000256" key="2">
    <source>
        <dbReference type="ARBA" id="ARBA00002790"/>
    </source>
</evidence>
<proteinExistence type="predicted"/>
<evidence type="ECO:0000256" key="7">
    <source>
        <dbReference type="ARBA" id="ARBA00022857"/>
    </source>
</evidence>
<evidence type="ECO:0000256" key="1">
    <source>
        <dbReference type="ARBA" id="ARBA00001917"/>
    </source>
</evidence>
<dbReference type="EMBL" id="BARS01020547">
    <property type="protein sequence ID" value="GAG08571.1"/>
    <property type="molecule type" value="Genomic_DNA"/>
</dbReference>
<gene>
    <name evidence="13" type="ORF">S01H1_33118</name>
</gene>
<dbReference type="InterPro" id="IPR004652">
    <property type="entry name" value="DusB-like"/>
</dbReference>
<dbReference type="InterPro" id="IPR018517">
    <property type="entry name" value="tRNA_hU_synthase_CS"/>
</dbReference>